<reference evidence="10 11" key="1">
    <citation type="submission" date="2018-03" db="EMBL/GenBank/DDBJ databases">
        <title>Genomic Encyclopedia of Archaeal and Bacterial Type Strains, Phase II (KMG-II): from individual species to whole genera.</title>
        <authorList>
            <person name="Goeker M."/>
        </authorList>
    </citation>
    <scope>NUCLEOTIDE SEQUENCE [LARGE SCALE GENOMIC DNA]</scope>
    <source>
        <strain evidence="10 11">DSM 29057</strain>
    </source>
</reference>
<dbReference type="GO" id="GO:0000976">
    <property type="term" value="F:transcription cis-regulatory region binding"/>
    <property type="evidence" value="ECO:0007669"/>
    <property type="project" value="TreeGrafter"/>
</dbReference>
<dbReference type="InterPro" id="IPR036388">
    <property type="entry name" value="WH-like_DNA-bd_sf"/>
</dbReference>
<dbReference type="AlphaFoldDB" id="A0A2P8FVB8"/>
<accession>A0A2P8FVB8</accession>
<evidence type="ECO:0000256" key="5">
    <source>
        <dbReference type="ARBA" id="ARBA00023163"/>
    </source>
</evidence>
<dbReference type="PANTHER" id="PTHR48111:SF22">
    <property type="entry name" value="REGULATOR OF RPOS"/>
    <property type="match status" value="1"/>
</dbReference>
<dbReference type="EMBL" id="PYAS01000011">
    <property type="protein sequence ID" value="PSL25666.1"/>
    <property type="molecule type" value="Genomic_DNA"/>
</dbReference>
<dbReference type="InterPro" id="IPR039420">
    <property type="entry name" value="WalR-like"/>
</dbReference>
<keyword evidence="2" id="KW-0902">Two-component regulatory system</keyword>
<evidence type="ECO:0000256" key="6">
    <source>
        <dbReference type="PROSITE-ProRule" id="PRU00169"/>
    </source>
</evidence>
<dbReference type="Gene3D" id="3.40.50.2300">
    <property type="match status" value="1"/>
</dbReference>
<dbReference type="GO" id="GO:0006355">
    <property type="term" value="P:regulation of DNA-templated transcription"/>
    <property type="evidence" value="ECO:0007669"/>
    <property type="project" value="InterPro"/>
</dbReference>
<dbReference type="SUPFAM" id="SSF52172">
    <property type="entry name" value="CheY-like"/>
    <property type="match status" value="1"/>
</dbReference>
<feature type="domain" description="Response regulatory" evidence="8">
    <location>
        <begin position="2"/>
        <end position="116"/>
    </location>
</feature>
<dbReference type="GO" id="GO:0032993">
    <property type="term" value="C:protein-DNA complex"/>
    <property type="evidence" value="ECO:0007669"/>
    <property type="project" value="TreeGrafter"/>
</dbReference>
<keyword evidence="5" id="KW-0804">Transcription</keyword>
<dbReference type="GO" id="GO:0005829">
    <property type="term" value="C:cytosol"/>
    <property type="evidence" value="ECO:0007669"/>
    <property type="project" value="TreeGrafter"/>
</dbReference>
<protein>
    <submittedName>
        <fullName evidence="10">DNA-binding response OmpR family regulator</fullName>
    </submittedName>
</protein>
<dbReference type="PANTHER" id="PTHR48111">
    <property type="entry name" value="REGULATOR OF RPOS"/>
    <property type="match status" value="1"/>
</dbReference>
<evidence type="ECO:0000256" key="3">
    <source>
        <dbReference type="ARBA" id="ARBA00023015"/>
    </source>
</evidence>
<feature type="DNA-binding region" description="OmpR/PhoB-type" evidence="7">
    <location>
        <begin position="124"/>
        <end position="224"/>
    </location>
</feature>
<dbReference type="GO" id="GO:0000156">
    <property type="term" value="F:phosphorelay response regulator activity"/>
    <property type="evidence" value="ECO:0007669"/>
    <property type="project" value="TreeGrafter"/>
</dbReference>
<keyword evidence="3" id="KW-0805">Transcription regulation</keyword>
<dbReference type="InterPro" id="IPR001789">
    <property type="entry name" value="Sig_transdc_resp-reg_receiver"/>
</dbReference>
<organism evidence="10 11">
    <name type="scientific">Dyadobacter jiangsuensis</name>
    <dbReference type="NCBI Taxonomy" id="1591085"/>
    <lineage>
        <taxon>Bacteria</taxon>
        <taxon>Pseudomonadati</taxon>
        <taxon>Bacteroidota</taxon>
        <taxon>Cytophagia</taxon>
        <taxon>Cytophagales</taxon>
        <taxon>Spirosomataceae</taxon>
        <taxon>Dyadobacter</taxon>
    </lineage>
</organism>
<dbReference type="PROSITE" id="PS51755">
    <property type="entry name" value="OMPR_PHOB"/>
    <property type="match status" value="1"/>
</dbReference>
<gene>
    <name evidence="10" type="ORF">CLV60_111117</name>
</gene>
<evidence type="ECO:0000256" key="2">
    <source>
        <dbReference type="ARBA" id="ARBA00023012"/>
    </source>
</evidence>
<evidence type="ECO:0000313" key="10">
    <source>
        <dbReference type="EMBL" id="PSL25666.1"/>
    </source>
</evidence>
<dbReference type="SUPFAM" id="SSF46894">
    <property type="entry name" value="C-terminal effector domain of the bipartite response regulators"/>
    <property type="match status" value="1"/>
</dbReference>
<evidence type="ECO:0000259" key="9">
    <source>
        <dbReference type="PROSITE" id="PS51755"/>
    </source>
</evidence>
<evidence type="ECO:0000256" key="1">
    <source>
        <dbReference type="ARBA" id="ARBA00022553"/>
    </source>
</evidence>
<dbReference type="Proteomes" id="UP000241964">
    <property type="component" value="Unassembled WGS sequence"/>
</dbReference>
<dbReference type="PROSITE" id="PS50110">
    <property type="entry name" value="RESPONSE_REGULATORY"/>
    <property type="match status" value="1"/>
</dbReference>
<keyword evidence="11" id="KW-1185">Reference proteome</keyword>
<keyword evidence="1 6" id="KW-0597">Phosphoprotein</keyword>
<dbReference type="CDD" id="cd00383">
    <property type="entry name" value="trans_reg_C"/>
    <property type="match status" value="1"/>
</dbReference>
<evidence type="ECO:0000259" key="8">
    <source>
        <dbReference type="PROSITE" id="PS50110"/>
    </source>
</evidence>
<proteinExistence type="predicted"/>
<keyword evidence="4 7" id="KW-0238">DNA-binding</keyword>
<dbReference type="Gene3D" id="6.10.250.690">
    <property type="match status" value="1"/>
</dbReference>
<evidence type="ECO:0000256" key="7">
    <source>
        <dbReference type="PROSITE-ProRule" id="PRU01091"/>
    </source>
</evidence>
<dbReference type="SMART" id="SM00448">
    <property type="entry name" value="REC"/>
    <property type="match status" value="1"/>
</dbReference>
<dbReference type="InterPro" id="IPR016032">
    <property type="entry name" value="Sig_transdc_resp-reg_C-effctor"/>
</dbReference>
<comment type="caution">
    <text evidence="10">The sequence shown here is derived from an EMBL/GenBank/DDBJ whole genome shotgun (WGS) entry which is preliminary data.</text>
</comment>
<dbReference type="Pfam" id="PF00486">
    <property type="entry name" value="Trans_reg_C"/>
    <property type="match status" value="1"/>
</dbReference>
<name>A0A2P8FVB8_9BACT</name>
<feature type="domain" description="OmpR/PhoB-type" evidence="9">
    <location>
        <begin position="124"/>
        <end position="224"/>
    </location>
</feature>
<evidence type="ECO:0000313" key="11">
    <source>
        <dbReference type="Proteomes" id="UP000241964"/>
    </source>
</evidence>
<dbReference type="SMART" id="SM00862">
    <property type="entry name" value="Trans_reg_C"/>
    <property type="match status" value="1"/>
</dbReference>
<dbReference type="Pfam" id="PF00072">
    <property type="entry name" value="Response_reg"/>
    <property type="match status" value="1"/>
</dbReference>
<dbReference type="Gene3D" id="1.10.10.10">
    <property type="entry name" value="Winged helix-like DNA-binding domain superfamily/Winged helix DNA-binding domain"/>
    <property type="match status" value="1"/>
</dbReference>
<dbReference type="InterPro" id="IPR011006">
    <property type="entry name" value="CheY-like_superfamily"/>
</dbReference>
<feature type="modified residue" description="4-aspartylphosphate" evidence="6">
    <location>
        <position position="51"/>
    </location>
</feature>
<dbReference type="OrthoDB" id="5343479at2"/>
<dbReference type="RefSeq" id="WP_106597564.1">
    <property type="nucleotide sequence ID" value="NZ_PYAS01000011.1"/>
</dbReference>
<dbReference type="InterPro" id="IPR001867">
    <property type="entry name" value="OmpR/PhoB-type_DNA-bd"/>
</dbReference>
<evidence type="ECO:0000256" key="4">
    <source>
        <dbReference type="ARBA" id="ARBA00023125"/>
    </source>
</evidence>
<sequence>MKILVVEDEKGLAESITDYLSREGFICEVANTFWQADEKISLYQYDCTIVDLTLPDGNGFDIIQTLKKIAAATGIIIISARNTLEDKLKGLEIGSDDYMTKPFHLSELNARVKSLIRRRNFGGNNDMIWKDIRVNLPARKVFIKDIETTLSKKEYDLLLYFLSNIDVALTKESIAEHLWGDNMDSADSLDMVYSHIKNLRRKIVEKGGKDYIQSIYGIGYKFTAP</sequence>